<feature type="transmembrane region" description="Helical" evidence="12">
    <location>
        <begin position="268"/>
        <end position="286"/>
    </location>
</feature>
<dbReference type="AlphaFoldDB" id="A0A5N6KAE0"/>
<feature type="transmembrane region" description="Helical" evidence="12">
    <location>
        <begin position="382"/>
        <end position="400"/>
    </location>
</feature>
<evidence type="ECO:0000256" key="11">
    <source>
        <dbReference type="SAM" id="MobiDB-lite"/>
    </source>
</evidence>
<feature type="transmembrane region" description="Helical" evidence="12">
    <location>
        <begin position="151"/>
        <end position="172"/>
    </location>
</feature>
<evidence type="ECO:0000256" key="12">
    <source>
        <dbReference type="SAM" id="Phobius"/>
    </source>
</evidence>
<dbReference type="EC" id="3.4.26.1" evidence="10"/>
<dbReference type="OrthoDB" id="271604at2759"/>
<keyword evidence="15" id="KW-1185">Reference proteome</keyword>
<dbReference type="InterPro" id="IPR039731">
    <property type="entry name" value="Rce1"/>
</dbReference>
<feature type="transmembrane region" description="Helical" evidence="12">
    <location>
        <begin position="326"/>
        <end position="343"/>
    </location>
</feature>
<organism evidence="14 15">
    <name type="scientific">Monilinia laxa</name>
    <name type="common">Brown rot fungus</name>
    <name type="synonym">Sclerotinia laxa</name>
    <dbReference type="NCBI Taxonomy" id="61186"/>
    <lineage>
        <taxon>Eukaryota</taxon>
        <taxon>Fungi</taxon>
        <taxon>Dikarya</taxon>
        <taxon>Ascomycota</taxon>
        <taxon>Pezizomycotina</taxon>
        <taxon>Leotiomycetes</taxon>
        <taxon>Helotiales</taxon>
        <taxon>Sclerotiniaceae</taxon>
        <taxon>Monilinia</taxon>
    </lineage>
</organism>
<evidence type="ECO:0000256" key="9">
    <source>
        <dbReference type="ARBA" id="ARBA00047280"/>
    </source>
</evidence>
<comment type="catalytic activity">
    <reaction evidence="9">
        <text>Hydrolyzes the peptide bond -P2-(S-farnesyl or geranylgeranyl)C-P1'-P2'-P3'-COOH where P1' and P2' are amino acids with aliphatic sidechains and P3' is any C-terminal residue.</text>
        <dbReference type="EC" id="3.4.26.1"/>
    </reaction>
</comment>
<accession>A0A5N6KAE0</accession>
<evidence type="ECO:0000256" key="10">
    <source>
        <dbReference type="ARBA" id="ARBA00049729"/>
    </source>
</evidence>
<evidence type="ECO:0000259" key="13">
    <source>
        <dbReference type="Pfam" id="PF02517"/>
    </source>
</evidence>
<proteinExistence type="inferred from homology"/>
<gene>
    <name evidence="14" type="ORF">EYC80_000323</name>
</gene>
<protein>
    <recommendedName>
        <fullName evidence="10">intramembrane prenyl-peptidase Rce1</fullName>
        <ecNumber evidence="10">3.4.26.1</ecNumber>
    </recommendedName>
</protein>
<evidence type="ECO:0000256" key="5">
    <source>
        <dbReference type="ARBA" id="ARBA00022801"/>
    </source>
</evidence>
<keyword evidence="6" id="KW-0256">Endoplasmic reticulum</keyword>
<comment type="subcellular location">
    <subcellularLocation>
        <location evidence="1">Endoplasmic reticulum membrane</location>
        <topology evidence="1">Multi-pass membrane protein</topology>
    </subcellularLocation>
</comment>
<dbReference type="GO" id="GO:0004222">
    <property type="term" value="F:metalloendopeptidase activity"/>
    <property type="evidence" value="ECO:0007669"/>
    <property type="project" value="InterPro"/>
</dbReference>
<dbReference type="PANTHER" id="PTHR13046:SF0">
    <property type="entry name" value="CAAX PRENYL PROTEASE 2"/>
    <property type="match status" value="1"/>
</dbReference>
<evidence type="ECO:0000256" key="8">
    <source>
        <dbReference type="ARBA" id="ARBA00023136"/>
    </source>
</evidence>
<dbReference type="Pfam" id="PF02517">
    <property type="entry name" value="Rce1-like"/>
    <property type="match status" value="1"/>
</dbReference>
<evidence type="ECO:0000256" key="6">
    <source>
        <dbReference type="ARBA" id="ARBA00022824"/>
    </source>
</evidence>
<feature type="transmembrane region" description="Helical" evidence="12">
    <location>
        <begin position="112"/>
        <end position="131"/>
    </location>
</feature>
<comment type="similarity">
    <text evidence="2">Belongs to the peptidase U48 family.</text>
</comment>
<evidence type="ECO:0000256" key="3">
    <source>
        <dbReference type="ARBA" id="ARBA00022670"/>
    </source>
</evidence>
<evidence type="ECO:0000256" key="1">
    <source>
        <dbReference type="ARBA" id="ARBA00004477"/>
    </source>
</evidence>
<feature type="transmembrane region" description="Helical" evidence="12">
    <location>
        <begin position="298"/>
        <end position="320"/>
    </location>
</feature>
<name>A0A5N6KAE0_MONLA</name>
<evidence type="ECO:0000256" key="7">
    <source>
        <dbReference type="ARBA" id="ARBA00022989"/>
    </source>
</evidence>
<evidence type="ECO:0000256" key="4">
    <source>
        <dbReference type="ARBA" id="ARBA00022692"/>
    </source>
</evidence>
<dbReference type="PANTHER" id="PTHR13046">
    <property type="entry name" value="PROTEASE U48 CAAX PRENYL PROTEASE RCE1"/>
    <property type="match status" value="1"/>
</dbReference>
<keyword evidence="4 12" id="KW-0812">Transmembrane</keyword>
<feature type="domain" description="CAAX prenyl protease 2/Lysostaphin resistance protein A-like" evidence="13">
    <location>
        <begin position="237"/>
        <end position="341"/>
    </location>
</feature>
<evidence type="ECO:0000256" key="2">
    <source>
        <dbReference type="ARBA" id="ARBA00006897"/>
    </source>
</evidence>
<dbReference type="InterPro" id="IPR003675">
    <property type="entry name" value="Rce1/LyrA-like_dom"/>
</dbReference>
<dbReference type="GO" id="GO:0005789">
    <property type="term" value="C:endoplasmic reticulum membrane"/>
    <property type="evidence" value="ECO:0007669"/>
    <property type="project" value="UniProtKB-SubCell"/>
</dbReference>
<evidence type="ECO:0000313" key="15">
    <source>
        <dbReference type="Proteomes" id="UP000326757"/>
    </source>
</evidence>
<reference evidence="14 15" key="1">
    <citation type="submission" date="2019-06" db="EMBL/GenBank/DDBJ databases">
        <title>Genome Sequence of the Brown Rot Fungal Pathogen Monilinia laxa.</title>
        <authorList>
            <person name="De Miccolis Angelini R.M."/>
            <person name="Landi L."/>
            <person name="Abate D."/>
            <person name="Pollastro S."/>
            <person name="Romanazzi G."/>
            <person name="Faretra F."/>
        </authorList>
    </citation>
    <scope>NUCLEOTIDE SEQUENCE [LARGE SCALE GENOMIC DNA]</scope>
    <source>
        <strain evidence="14 15">Mlax316</strain>
    </source>
</reference>
<feature type="transmembrane region" description="Helical" evidence="12">
    <location>
        <begin position="184"/>
        <end position="210"/>
    </location>
</feature>
<keyword evidence="7 12" id="KW-1133">Transmembrane helix</keyword>
<evidence type="ECO:0000313" key="14">
    <source>
        <dbReference type="EMBL" id="KAB8300091.1"/>
    </source>
</evidence>
<dbReference type="EMBL" id="VIGI01000005">
    <property type="protein sequence ID" value="KAB8300091.1"/>
    <property type="molecule type" value="Genomic_DNA"/>
</dbReference>
<feature type="compositionally biased region" description="Basic and acidic residues" evidence="11">
    <location>
        <begin position="20"/>
        <end position="32"/>
    </location>
</feature>
<feature type="region of interest" description="Disordered" evidence="11">
    <location>
        <begin position="1"/>
        <end position="32"/>
    </location>
</feature>
<keyword evidence="5" id="KW-0378">Hydrolase</keyword>
<comment type="caution">
    <text evidence="14">The sequence shown here is derived from an EMBL/GenBank/DDBJ whole genome shotgun (WGS) entry which is preliminary data.</text>
</comment>
<dbReference type="GO" id="GO:0071586">
    <property type="term" value="P:CAAX-box protein processing"/>
    <property type="evidence" value="ECO:0007669"/>
    <property type="project" value="InterPro"/>
</dbReference>
<keyword evidence="3" id="KW-0645">Protease</keyword>
<dbReference type="Proteomes" id="UP000326757">
    <property type="component" value="Unassembled WGS sequence"/>
</dbReference>
<sequence length="416" mass="46914">MEQDEKYKGRFSLLSPIHPKARERERQTHRERELSIFTKPRRGFQPYNNPIIDLGCPNSQTFAAKPFPSLFNIPAHIHTYTMAPTGIYGRLKALYTGGEKEKEIPPFSTTTAVSLLVLYTLIYVIPFYLSSTTRPSPQLSRDAPTVIRGRIRSVTLSCIIVCIATFGILSSVRNGDAIRSFHQMGYFPIGFFDTFKCVGLTAILFAGPLFEEGIAQGQWRDWIRLRGLGALKGWIPYRNIIAGPVTEEVLFRSASVPLLLLSKTPTTTIIFLTPVVFGLAHVHHFYEYRITHPHGPMVGAILRSLLQFSYTTLFGGYATFLYLRTGSLLAVICVHAFCNWMGFPRFWGKISSSVDGETIIGPDVGASKKSEDVARRNGELNILWTITYYSLLVVGAYFWWQYLWVLSASEFALVEL</sequence>
<keyword evidence="8 12" id="KW-0472">Membrane</keyword>